<proteinExistence type="predicted"/>
<dbReference type="Proteomes" id="UP001497482">
    <property type="component" value="Chromosome 16"/>
</dbReference>
<keyword evidence="2" id="KW-1185">Reference proteome</keyword>
<sequence length="136" mass="14892">METPECKPVQAAVMLLRDLGSNSCVQILKRRRSRASGWCNMYALVLATSPLHSIGLFSLSSAAVAVTPARSSGSGERRQRSVKKCPRDKGFVWAARVLPHSRLSSHQYIRQTAQGRTPSHLSKSSMTPRCSCIHAS</sequence>
<gene>
    <name evidence="1" type="ORF">KC01_LOCUS14947</name>
</gene>
<evidence type="ECO:0000313" key="2">
    <source>
        <dbReference type="Proteomes" id="UP001497482"/>
    </source>
</evidence>
<name>A0AAV2K6Y5_KNICA</name>
<accession>A0AAV2K6Y5</accession>
<protein>
    <submittedName>
        <fullName evidence="1">Uncharacterized protein</fullName>
    </submittedName>
</protein>
<evidence type="ECO:0000313" key="1">
    <source>
        <dbReference type="EMBL" id="CAL1584643.1"/>
    </source>
</evidence>
<reference evidence="1 2" key="1">
    <citation type="submission" date="2024-04" db="EMBL/GenBank/DDBJ databases">
        <authorList>
            <person name="Waldvogel A.-M."/>
            <person name="Schoenle A."/>
        </authorList>
    </citation>
    <scope>NUCLEOTIDE SEQUENCE [LARGE SCALE GENOMIC DNA]</scope>
</reference>
<dbReference type="EMBL" id="OZ035838">
    <property type="protein sequence ID" value="CAL1584643.1"/>
    <property type="molecule type" value="Genomic_DNA"/>
</dbReference>
<dbReference type="AlphaFoldDB" id="A0AAV2K6Y5"/>
<organism evidence="1 2">
    <name type="scientific">Knipowitschia caucasica</name>
    <name type="common">Caucasian dwarf goby</name>
    <name type="synonym">Pomatoschistus caucasicus</name>
    <dbReference type="NCBI Taxonomy" id="637954"/>
    <lineage>
        <taxon>Eukaryota</taxon>
        <taxon>Metazoa</taxon>
        <taxon>Chordata</taxon>
        <taxon>Craniata</taxon>
        <taxon>Vertebrata</taxon>
        <taxon>Euteleostomi</taxon>
        <taxon>Actinopterygii</taxon>
        <taxon>Neopterygii</taxon>
        <taxon>Teleostei</taxon>
        <taxon>Neoteleostei</taxon>
        <taxon>Acanthomorphata</taxon>
        <taxon>Gobiaria</taxon>
        <taxon>Gobiiformes</taxon>
        <taxon>Gobioidei</taxon>
        <taxon>Gobiidae</taxon>
        <taxon>Gobiinae</taxon>
        <taxon>Knipowitschia</taxon>
    </lineage>
</organism>